<reference evidence="2" key="1">
    <citation type="submission" date="2021-03" db="EMBL/GenBank/DDBJ databases">
        <title>Genome of Cognatishimia sp. F0-27.</title>
        <authorList>
            <person name="Ping X."/>
        </authorList>
    </citation>
    <scope>NUCLEOTIDE SEQUENCE [LARGE SCALE GENOMIC DNA]</scope>
    <source>
        <strain evidence="2">E313</strain>
    </source>
</reference>
<evidence type="ECO:0000313" key="1">
    <source>
        <dbReference type="EMBL" id="MCC1484239.1"/>
    </source>
</evidence>
<sequence length="200" mass="23541">MPHYKSDRNFTNYVHDELAIPIIYNNLGWMVKSIDAEKLQQIDINDGIDYVLTDKYSGNDIKVQERFRDNYYQKYNDATLRYRRATNKYADRIESEYYKIQADYLVYGITNGKKFKDQRHTLSGFIKWVVLDLKFIQEQFKMGNIKIVSSSKKTCWVKESVLFCPENFNPDGSSSFLPLDIKLIVSLWGNTPIRAQKGFL</sequence>
<proteinExistence type="predicted"/>
<dbReference type="RefSeq" id="WP_227476681.1">
    <property type="nucleotide sequence ID" value="NZ_JAFMPT010000006.1"/>
</dbReference>
<accession>A0ABS8ELZ4</accession>
<organism evidence="1 2">
    <name type="scientific">Winogradskyella immobilis</name>
    <dbReference type="NCBI Taxonomy" id="2816852"/>
    <lineage>
        <taxon>Bacteria</taxon>
        <taxon>Pseudomonadati</taxon>
        <taxon>Bacteroidota</taxon>
        <taxon>Flavobacteriia</taxon>
        <taxon>Flavobacteriales</taxon>
        <taxon>Flavobacteriaceae</taxon>
        <taxon>Winogradskyella</taxon>
    </lineage>
</organism>
<comment type="caution">
    <text evidence="1">The sequence shown here is derived from an EMBL/GenBank/DDBJ whole genome shotgun (WGS) entry which is preliminary data.</text>
</comment>
<dbReference type="Proteomes" id="UP000778797">
    <property type="component" value="Unassembled WGS sequence"/>
</dbReference>
<reference evidence="2" key="2">
    <citation type="submission" date="2023-07" db="EMBL/GenBank/DDBJ databases">
        <title>Genome of Winogradskyella sp. E313.</title>
        <authorList>
            <person name="Zhou Y."/>
        </authorList>
    </citation>
    <scope>NUCLEOTIDE SEQUENCE [LARGE SCALE GENOMIC DNA]</scope>
    <source>
        <strain evidence="2">E313</strain>
    </source>
</reference>
<evidence type="ECO:0000313" key="2">
    <source>
        <dbReference type="Proteomes" id="UP000778797"/>
    </source>
</evidence>
<dbReference type="EMBL" id="JAFMPT010000006">
    <property type="protein sequence ID" value="MCC1484239.1"/>
    <property type="molecule type" value="Genomic_DNA"/>
</dbReference>
<keyword evidence="2" id="KW-1185">Reference proteome</keyword>
<protein>
    <submittedName>
        <fullName evidence="1">Uncharacterized protein</fullName>
    </submittedName>
</protein>
<gene>
    <name evidence="1" type="ORF">J1C55_06545</name>
</gene>
<name>A0ABS8ELZ4_9FLAO</name>